<reference evidence="3 4" key="1">
    <citation type="submission" date="2017-05" db="EMBL/GenBank/DDBJ databases">
        <title>Vagococcus spp. assemblies.</title>
        <authorList>
            <person name="Gulvik C.A."/>
        </authorList>
    </citation>
    <scope>NUCLEOTIDE SEQUENCE [LARGE SCALE GENOMIC DNA]</scope>
    <source>
        <strain evidence="3 4">CCUG 41755</strain>
    </source>
</reference>
<name>A0A430AC20_9ENTE</name>
<organism evidence="3 4">
    <name type="scientific">Vagococcus fessus</name>
    <dbReference type="NCBI Taxonomy" id="120370"/>
    <lineage>
        <taxon>Bacteria</taxon>
        <taxon>Bacillati</taxon>
        <taxon>Bacillota</taxon>
        <taxon>Bacilli</taxon>
        <taxon>Lactobacillales</taxon>
        <taxon>Enterococcaceae</taxon>
        <taxon>Vagococcus</taxon>
    </lineage>
</organism>
<sequence>MIEKIMIQDDLFHFEHLSDVTSTNIVAKQCKIKDVSKNWIIVSDCQSAGYGRFGRQFYSPRESGLYLTFTLPSRFKITEDDCLTFLAALAVAMEIEERTTQSPAIKWVNDVYLHGKKVAGILAESTFFPVGNQNLMIGIGINISRNEKEDEPEDLRNKRGFLFKDQIELTAQDKKDWAISLVNRIVEMLEDNKTSDYINAYQTKCFTLNQIISWKKNGRTMVGRAEKLTPRGELVVKMESGRDEILNHGDTSILAYEKEGLKR</sequence>
<dbReference type="AlphaFoldDB" id="A0A430AC20"/>
<dbReference type="InterPro" id="IPR045864">
    <property type="entry name" value="aa-tRNA-synth_II/BPL/LPL"/>
</dbReference>
<dbReference type="RefSeq" id="WP_126830298.1">
    <property type="nucleotide sequence ID" value="NZ_CBCRYB010000002.1"/>
</dbReference>
<dbReference type="PANTHER" id="PTHR12835:SF5">
    <property type="entry name" value="BIOTIN--PROTEIN LIGASE"/>
    <property type="match status" value="1"/>
</dbReference>
<dbReference type="CDD" id="cd16442">
    <property type="entry name" value="BPL"/>
    <property type="match status" value="1"/>
</dbReference>
<dbReference type="GO" id="GO:0016740">
    <property type="term" value="F:transferase activity"/>
    <property type="evidence" value="ECO:0007669"/>
    <property type="project" value="UniProtKB-ARBA"/>
</dbReference>
<evidence type="ECO:0000313" key="4">
    <source>
        <dbReference type="Proteomes" id="UP000287101"/>
    </source>
</evidence>
<feature type="domain" description="BPL/LPL catalytic" evidence="2">
    <location>
        <begin position="5"/>
        <end position="193"/>
    </location>
</feature>
<dbReference type="SUPFAM" id="SSF55681">
    <property type="entry name" value="Class II aaRS and biotin synthetases"/>
    <property type="match status" value="1"/>
</dbReference>
<dbReference type="OrthoDB" id="9807064at2"/>
<protein>
    <submittedName>
        <fullName evidence="3">Biotin--[acetyl-CoA-carboxylase] ligase</fullName>
    </submittedName>
</protein>
<dbReference type="InterPro" id="IPR004143">
    <property type="entry name" value="BPL_LPL_catalytic"/>
</dbReference>
<gene>
    <name evidence="3" type="ORF">CBF31_01590</name>
</gene>
<dbReference type="Proteomes" id="UP000287101">
    <property type="component" value="Unassembled WGS sequence"/>
</dbReference>
<dbReference type="InterPro" id="IPR004408">
    <property type="entry name" value="Biotin_CoA_COase_ligase"/>
</dbReference>
<dbReference type="Gene3D" id="3.30.930.10">
    <property type="entry name" value="Bira Bifunctional Protein, Domain 2"/>
    <property type="match status" value="1"/>
</dbReference>
<evidence type="ECO:0000256" key="1">
    <source>
        <dbReference type="ARBA" id="ARBA00022598"/>
    </source>
</evidence>
<dbReference type="PANTHER" id="PTHR12835">
    <property type="entry name" value="BIOTIN PROTEIN LIGASE"/>
    <property type="match status" value="1"/>
</dbReference>
<evidence type="ECO:0000259" key="2">
    <source>
        <dbReference type="PROSITE" id="PS51733"/>
    </source>
</evidence>
<accession>A0A430AC20</accession>
<dbReference type="PROSITE" id="PS51733">
    <property type="entry name" value="BPL_LPL_CATALYTIC"/>
    <property type="match status" value="1"/>
</dbReference>
<dbReference type="NCBIfam" id="TIGR00121">
    <property type="entry name" value="birA_ligase"/>
    <property type="match status" value="1"/>
</dbReference>
<keyword evidence="1 3" id="KW-0436">Ligase</keyword>
<dbReference type="GO" id="GO:0005737">
    <property type="term" value="C:cytoplasm"/>
    <property type="evidence" value="ECO:0007669"/>
    <property type="project" value="TreeGrafter"/>
</dbReference>
<dbReference type="GO" id="GO:0009249">
    <property type="term" value="P:protein lipoylation"/>
    <property type="evidence" value="ECO:0007669"/>
    <property type="project" value="UniProtKB-ARBA"/>
</dbReference>
<comment type="caution">
    <text evidence="3">The sequence shown here is derived from an EMBL/GenBank/DDBJ whole genome shotgun (WGS) entry which is preliminary data.</text>
</comment>
<dbReference type="Pfam" id="PF03099">
    <property type="entry name" value="BPL_LplA_LipB"/>
    <property type="match status" value="1"/>
</dbReference>
<dbReference type="EMBL" id="NGJY01000001">
    <property type="protein sequence ID" value="RSU04738.1"/>
    <property type="molecule type" value="Genomic_DNA"/>
</dbReference>
<dbReference type="GO" id="GO:0004077">
    <property type="term" value="F:biotin--[biotin carboxyl-carrier protein] ligase activity"/>
    <property type="evidence" value="ECO:0007669"/>
    <property type="project" value="InterPro"/>
</dbReference>
<proteinExistence type="predicted"/>
<evidence type="ECO:0000313" key="3">
    <source>
        <dbReference type="EMBL" id="RSU04738.1"/>
    </source>
</evidence>
<keyword evidence="4" id="KW-1185">Reference proteome</keyword>